<dbReference type="EMBL" id="JAYMGO010000003">
    <property type="protein sequence ID" value="KAL1278877.1"/>
    <property type="molecule type" value="Genomic_DNA"/>
</dbReference>
<protein>
    <submittedName>
        <fullName evidence="1">Uncharacterized protein</fullName>
    </submittedName>
</protein>
<proteinExistence type="predicted"/>
<sequence length="98" mass="10973">MVAAHRLRSRSRSARQWSGTRYETSSRLCAVILSVFMKRPYSVCVYEFIERSYAVCECLLKTHTPRVWLSAAVCFGSGSETVAALLGTAAQMFLAMLE</sequence>
<comment type="caution">
    <text evidence="1">The sequence shown here is derived from an EMBL/GenBank/DDBJ whole genome shotgun (WGS) entry which is preliminary data.</text>
</comment>
<accession>A0ABR3NQ79</accession>
<dbReference type="Proteomes" id="UP001558613">
    <property type="component" value="Unassembled WGS sequence"/>
</dbReference>
<name>A0ABR3NQ79_9TELE</name>
<evidence type="ECO:0000313" key="2">
    <source>
        <dbReference type="Proteomes" id="UP001558613"/>
    </source>
</evidence>
<organism evidence="1 2">
    <name type="scientific">Cirrhinus molitorella</name>
    <name type="common">mud carp</name>
    <dbReference type="NCBI Taxonomy" id="172907"/>
    <lineage>
        <taxon>Eukaryota</taxon>
        <taxon>Metazoa</taxon>
        <taxon>Chordata</taxon>
        <taxon>Craniata</taxon>
        <taxon>Vertebrata</taxon>
        <taxon>Euteleostomi</taxon>
        <taxon>Actinopterygii</taxon>
        <taxon>Neopterygii</taxon>
        <taxon>Teleostei</taxon>
        <taxon>Ostariophysi</taxon>
        <taxon>Cypriniformes</taxon>
        <taxon>Cyprinidae</taxon>
        <taxon>Labeoninae</taxon>
        <taxon>Labeonini</taxon>
        <taxon>Cirrhinus</taxon>
    </lineage>
</organism>
<reference evidence="1 2" key="1">
    <citation type="submission" date="2023-09" db="EMBL/GenBank/DDBJ databases">
        <authorList>
            <person name="Wang M."/>
        </authorList>
    </citation>
    <scope>NUCLEOTIDE SEQUENCE [LARGE SCALE GENOMIC DNA]</scope>
    <source>
        <strain evidence="1">GT-2023</strain>
        <tissue evidence="1">Liver</tissue>
    </source>
</reference>
<gene>
    <name evidence="1" type="ORF">QQF64_025550</name>
</gene>
<keyword evidence="2" id="KW-1185">Reference proteome</keyword>
<evidence type="ECO:0000313" key="1">
    <source>
        <dbReference type="EMBL" id="KAL1278877.1"/>
    </source>
</evidence>